<accession>A0ABV1KG24</accession>
<evidence type="ECO:0000256" key="3">
    <source>
        <dbReference type="ARBA" id="ARBA00022676"/>
    </source>
</evidence>
<dbReference type="SUPFAM" id="SSF53448">
    <property type="entry name" value="Nucleotide-diphospho-sugar transferases"/>
    <property type="match status" value="1"/>
</dbReference>
<dbReference type="PANTHER" id="PTHR43179:SF12">
    <property type="entry name" value="GALACTOFURANOSYLTRANSFERASE GLFT2"/>
    <property type="match status" value="1"/>
</dbReference>
<dbReference type="PANTHER" id="PTHR43179">
    <property type="entry name" value="RHAMNOSYLTRANSFERASE WBBL"/>
    <property type="match status" value="1"/>
</dbReference>
<dbReference type="InterPro" id="IPR027791">
    <property type="entry name" value="Galactosyl_T_C"/>
</dbReference>
<comment type="similarity">
    <text evidence="2">Belongs to the glycosyltransferase 2 family.</text>
</comment>
<dbReference type="EMBL" id="JBEDNQ010000010">
    <property type="protein sequence ID" value="MEQ3553411.1"/>
    <property type="molecule type" value="Genomic_DNA"/>
</dbReference>
<evidence type="ECO:0000256" key="2">
    <source>
        <dbReference type="ARBA" id="ARBA00006739"/>
    </source>
</evidence>
<name>A0ABV1KG24_9PSEU</name>
<proteinExistence type="inferred from homology"/>
<organism evidence="7 8">
    <name type="scientific">Pseudonocardia nematodicida</name>
    <dbReference type="NCBI Taxonomy" id="1206997"/>
    <lineage>
        <taxon>Bacteria</taxon>
        <taxon>Bacillati</taxon>
        <taxon>Actinomycetota</taxon>
        <taxon>Actinomycetes</taxon>
        <taxon>Pseudonocardiales</taxon>
        <taxon>Pseudonocardiaceae</taxon>
        <taxon>Pseudonocardia</taxon>
    </lineage>
</organism>
<keyword evidence="3 7" id="KW-0328">Glycosyltransferase</keyword>
<gene>
    <name evidence="7" type="ORF">WIS52_23315</name>
</gene>
<protein>
    <submittedName>
        <fullName evidence="7">Glycosyltransferase</fullName>
        <ecNumber evidence="7">2.4.-.-</ecNumber>
    </submittedName>
</protein>
<evidence type="ECO:0000259" key="6">
    <source>
        <dbReference type="Pfam" id="PF02709"/>
    </source>
</evidence>
<dbReference type="RefSeq" id="WP_349300479.1">
    <property type="nucleotide sequence ID" value="NZ_JBEDNQ010000010.1"/>
</dbReference>
<evidence type="ECO:0000313" key="8">
    <source>
        <dbReference type="Proteomes" id="UP001494902"/>
    </source>
</evidence>
<feature type="domain" description="Galactosyltransferase C-terminal" evidence="6">
    <location>
        <begin position="182"/>
        <end position="221"/>
    </location>
</feature>
<keyword evidence="8" id="KW-1185">Reference proteome</keyword>
<dbReference type="Proteomes" id="UP001494902">
    <property type="component" value="Unassembled WGS sequence"/>
</dbReference>
<sequence length="413" mass="43823">MTVSGNRWDLLVPHAGPPPRVGVVVCHYRQPDALARTVAALHRQTLRPVSVVVADDGSPEPPDAAALAGPVPVSVVTQPDRGFRAAAARNRGAAAADGDVLVFLDADTVPEPGFVAALTARIAACPDVLAVGRRRHADLSGSAPGADPAAAPRLPEPVWLADGYRRTRDLLDAGPGDWRLVISAVLGMHRRLFDDLGGFDERYVGYGGEDWDLAYRAWNNGALLVHEPAAVAWHDGPDWAGRPEAAEGKEGERMRLGALVPDPGVRRVPLPGAVPDVLAEVDAPVDGWALAELVHTVLRQTHRDVRVRLPGGDPRLDDLFRGVADSEVWSTDRLCRARARLRVCAPLPPDALARAMDLLTAHDLGRVELTGPDGRLLAVLGATRAAGRARRGGTPVGAVEDREGVVSLRVASP</sequence>
<comment type="pathway">
    <text evidence="1">Cell wall biogenesis; cell wall polysaccharide biosynthesis.</text>
</comment>
<evidence type="ECO:0000256" key="4">
    <source>
        <dbReference type="ARBA" id="ARBA00022679"/>
    </source>
</evidence>
<evidence type="ECO:0000259" key="5">
    <source>
        <dbReference type="Pfam" id="PF00535"/>
    </source>
</evidence>
<dbReference type="InterPro" id="IPR029044">
    <property type="entry name" value="Nucleotide-diphossugar_trans"/>
</dbReference>
<dbReference type="GO" id="GO:0016757">
    <property type="term" value="F:glycosyltransferase activity"/>
    <property type="evidence" value="ECO:0007669"/>
    <property type="project" value="UniProtKB-KW"/>
</dbReference>
<keyword evidence="4 7" id="KW-0808">Transferase</keyword>
<comment type="caution">
    <text evidence="7">The sequence shown here is derived from an EMBL/GenBank/DDBJ whole genome shotgun (WGS) entry which is preliminary data.</text>
</comment>
<dbReference type="Gene3D" id="3.90.550.10">
    <property type="entry name" value="Spore Coat Polysaccharide Biosynthesis Protein SpsA, Chain A"/>
    <property type="match status" value="1"/>
</dbReference>
<feature type="domain" description="Glycosyltransferase 2-like" evidence="5">
    <location>
        <begin position="23"/>
        <end position="140"/>
    </location>
</feature>
<evidence type="ECO:0000313" key="7">
    <source>
        <dbReference type="EMBL" id="MEQ3553411.1"/>
    </source>
</evidence>
<dbReference type="Pfam" id="PF00535">
    <property type="entry name" value="Glycos_transf_2"/>
    <property type="match status" value="1"/>
</dbReference>
<dbReference type="Pfam" id="PF02709">
    <property type="entry name" value="Glyco_transf_7C"/>
    <property type="match status" value="1"/>
</dbReference>
<dbReference type="EC" id="2.4.-.-" evidence="7"/>
<dbReference type="InterPro" id="IPR001173">
    <property type="entry name" value="Glyco_trans_2-like"/>
</dbReference>
<evidence type="ECO:0000256" key="1">
    <source>
        <dbReference type="ARBA" id="ARBA00004776"/>
    </source>
</evidence>
<reference evidence="7 8" key="1">
    <citation type="submission" date="2024-03" db="EMBL/GenBank/DDBJ databases">
        <title>Draft genome sequence of Pseudonocardia nematodicida JCM 31783.</title>
        <authorList>
            <person name="Butdee W."/>
            <person name="Duangmal K."/>
        </authorList>
    </citation>
    <scope>NUCLEOTIDE SEQUENCE [LARGE SCALE GENOMIC DNA]</scope>
    <source>
        <strain evidence="7 8">JCM 31783</strain>
    </source>
</reference>